<keyword evidence="2" id="KW-0489">Methyltransferase</keyword>
<keyword evidence="2" id="KW-0808">Transferase</keyword>
<proteinExistence type="predicted"/>
<comment type="caution">
    <text evidence="2">The sequence shown here is derived from an EMBL/GenBank/DDBJ whole genome shotgun (WGS) entry which is preliminary data.</text>
</comment>
<dbReference type="Gene3D" id="3.40.50.150">
    <property type="entry name" value="Vaccinia Virus protein VP39"/>
    <property type="match status" value="1"/>
</dbReference>
<dbReference type="AlphaFoldDB" id="A0A2M9X9R9"/>
<dbReference type="CDD" id="cd02440">
    <property type="entry name" value="AdoMet_MTases"/>
    <property type="match status" value="1"/>
</dbReference>
<dbReference type="RefSeq" id="WP_100707639.1">
    <property type="nucleotide sequence ID" value="NZ_NPDL01000007.1"/>
</dbReference>
<feature type="domain" description="Methyltransferase type 11" evidence="1">
    <location>
        <begin position="47"/>
        <end position="139"/>
    </location>
</feature>
<evidence type="ECO:0000313" key="3">
    <source>
        <dbReference type="Proteomes" id="UP000232196"/>
    </source>
</evidence>
<dbReference type="GO" id="GO:0008757">
    <property type="term" value="F:S-adenosylmethionine-dependent methyltransferase activity"/>
    <property type="evidence" value="ECO:0007669"/>
    <property type="project" value="InterPro"/>
</dbReference>
<dbReference type="Pfam" id="PF08241">
    <property type="entry name" value="Methyltransf_11"/>
    <property type="match status" value="1"/>
</dbReference>
<dbReference type="PANTHER" id="PTHR43861">
    <property type="entry name" value="TRANS-ACONITATE 2-METHYLTRANSFERASE-RELATED"/>
    <property type="match status" value="1"/>
</dbReference>
<protein>
    <submittedName>
        <fullName evidence="2">SAM-dependent methyltransferase</fullName>
    </submittedName>
</protein>
<reference evidence="2 3" key="1">
    <citation type="submission" date="2017-07" db="EMBL/GenBank/DDBJ databases">
        <title>Leptospira spp. isolated from tropical soils.</title>
        <authorList>
            <person name="Thibeaux R."/>
            <person name="Iraola G."/>
            <person name="Ferres I."/>
            <person name="Bierque E."/>
            <person name="Girault D."/>
            <person name="Soupe-Gilbert M.-E."/>
            <person name="Picardeau M."/>
            <person name="Goarant C."/>
        </authorList>
    </citation>
    <scope>NUCLEOTIDE SEQUENCE [LARGE SCALE GENOMIC DNA]</scope>
    <source>
        <strain evidence="2 3">MCA1-C-A1</strain>
    </source>
</reference>
<organism evidence="2 3">
    <name type="scientific">Leptospira hartskeerlii</name>
    <dbReference type="NCBI Taxonomy" id="2023177"/>
    <lineage>
        <taxon>Bacteria</taxon>
        <taxon>Pseudomonadati</taxon>
        <taxon>Spirochaetota</taxon>
        <taxon>Spirochaetia</taxon>
        <taxon>Leptospirales</taxon>
        <taxon>Leptospiraceae</taxon>
        <taxon>Leptospira</taxon>
    </lineage>
</organism>
<evidence type="ECO:0000259" key="1">
    <source>
        <dbReference type="Pfam" id="PF08241"/>
    </source>
</evidence>
<name>A0A2M9X9R9_9LEPT</name>
<dbReference type="InterPro" id="IPR013216">
    <property type="entry name" value="Methyltransf_11"/>
</dbReference>
<dbReference type="InterPro" id="IPR029063">
    <property type="entry name" value="SAM-dependent_MTases_sf"/>
</dbReference>
<dbReference type="GO" id="GO:0032259">
    <property type="term" value="P:methylation"/>
    <property type="evidence" value="ECO:0007669"/>
    <property type="project" value="UniProtKB-KW"/>
</dbReference>
<gene>
    <name evidence="2" type="ORF">CH357_15280</name>
</gene>
<dbReference type="EMBL" id="NPDN01000008">
    <property type="protein sequence ID" value="PJZ24436.1"/>
    <property type="molecule type" value="Genomic_DNA"/>
</dbReference>
<dbReference type="OrthoDB" id="9811589at2"/>
<dbReference type="SUPFAM" id="SSF53335">
    <property type="entry name" value="S-adenosyl-L-methionine-dependent methyltransferases"/>
    <property type="match status" value="1"/>
</dbReference>
<evidence type="ECO:0000313" key="2">
    <source>
        <dbReference type="EMBL" id="PJZ24436.1"/>
    </source>
</evidence>
<accession>A0A2M9X9R9</accession>
<sequence>MKPADHPSKEAWETHYTRPKAKLSYPDENLVRMISKFPPSSTSPKALDFGTGSGRHCVLLRDFGYEVYAADYSENSIQSVQESYPWAKTFLLNSPPYPFADEEFDLIVSWGVLHYNSPDLAKSMLADTFRILKKGGYLAASVRAEGDTHLKAEKGKIGTADLVGGATWFYSLETVKELLKNFSSFEIGYTERTPLGKLDERICHWIFLAKK</sequence>
<keyword evidence="3" id="KW-1185">Reference proteome</keyword>
<dbReference type="Proteomes" id="UP000232196">
    <property type="component" value="Unassembled WGS sequence"/>
</dbReference>